<feature type="transmembrane region" description="Helical" evidence="1">
    <location>
        <begin position="127"/>
        <end position="149"/>
    </location>
</feature>
<dbReference type="EMBL" id="FNVA01000002">
    <property type="protein sequence ID" value="SEG03481.1"/>
    <property type="molecule type" value="Genomic_DNA"/>
</dbReference>
<dbReference type="OrthoDB" id="115726at2"/>
<reference evidence="2 3" key="1">
    <citation type="submission" date="2016-10" db="EMBL/GenBank/DDBJ databases">
        <authorList>
            <person name="de Groot N.N."/>
        </authorList>
    </citation>
    <scope>NUCLEOTIDE SEQUENCE [LARGE SCALE GENOMIC DNA]</scope>
    <source>
        <strain evidence="2 3">DSM 22489</strain>
    </source>
</reference>
<keyword evidence="1" id="KW-0812">Transmembrane</keyword>
<feature type="transmembrane region" description="Helical" evidence="1">
    <location>
        <begin position="88"/>
        <end position="107"/>
    </location>
</feature>
<feature type="transmembrane region" description="Helical" evidence="1">
    <location>
        <begin position="235"/>
        <end position="255"/>
    </location>
</feature>
<dbReference type="AlphaFoldDB" id="A0A1H5WVG6"/>
<gene>
    <name evidence="2" type="ORF">SAMN05421819_1764</name>
</gene>
<accession>A0A1H5WVG6</accession>
<dbReference type="Proteomes" id="UP000236728">
    <property type="component" value="Unassembled WGS sequence"/>
</dbReference>
<protein>
    <submittedName>
        <fullName evidence="2">Uncharacterized protein</fullName>
    </submittedName>
</protein>
<evidence type="ECO:0000313" key="3">
    <source>
        <dbReference type="Proteomes" id="UP000236728"/>
    </source>
</evidence>
<evidence type="ECO:0000256" key="1">
    <source>
        <dbReference type="SAM" id="Phobius"/>
    </source>
</evidence>
<keyword evidence="1" id="KW-0472">Membrane</keyword>
<evidence type="ECO:0000313" key="2">
    <source>
        <dbReference type="EMBL" id="SEG03481.1"/>
    </source>
</evidence>
<organism evidence="2 3">
    <name type="scientific">Bryocella elongata</name>
    <dbReference type="NCBI Taxonomy" id="863522"/>
    <lineage>
        <taxon>Bacteria</taxon>
        <taxon>Pseudomonadati</taxon>
        <taxon>Acidobacteriota</taxon>
        <taxon>Terriglobia</taxon>
        <taxon>Terriglobales</taxon>
        <taxon>Acidobacteriaceae</taxon>
        <taxon>Bryocella</taxon>
    </lineage>
</organism>
<feature type="transmembrane region" description="Helical" evidence="1">
    <location>
        <begin position="57"/>
        <end position="76"/>
    </location>
</feature>
<proteinExistence type="predicted"/>
<keyword evidence="3" id="KW-1185">Reference proteome</keyword>
<dbReference type="RefSeq" id="WP_160115070.1">
    <property type="nucleotide sequence ID" value="NZ_FNVA01000002.1"/>
</dbReference>
<keyword evidence="1" id="KW-1133">Transmembrane helix</keyword>
<sequence length="259" mass="27778">MANTNNKPTIISMAVLAIAISSVLHEGLGHGVVALLRGDIPTELTSNHLSDLRPDRLVDVGGTLVNLVAGGLCLFASRRLGERANLRYFLWLVGCFNLLDGAGYFLFSGILGLGDWAAAIEGLPHPYVLRVVMSVLGAALYRFVVWAMARSIEPFCPDRGSNRDLYNTVGRLPYYAACGFYCVAGAFDPLGPKLLFLSTIPAAFGGLSGMMWADVFLPKVAANAREPLAVARQPAWWIAAIVVGLAYIVILGRGVTFAH</sequence>
<name>A0A1H5WVG6_9BACT</name>
<feature type="transmembrane region" description="Helical" evidence="1">
    <location>
        <begin position="194"/>
        <end position="215"/>
    </location>
</feature>